<feature type="transmembrane region" description="Helical" evidence="7">
    <location>
        <begin position="108"/>
        <end position="139"/>
    </location>
</feature>
<feature type="transmembrane region" description="Helical" evidence="7">
    <location>
        <begin position="17"/>
        <end position="35"/>
    </location>
</feature>
<protein>
    <recommendedName>
        <fullName evidence="8">Na+/H+ antiporter MnhB subunit-related protein domain-containing protein</fullName>
    </recommendedName>
</protein>
<dbReference type="PANTHER" id="PTHR33932">
    <property type="entry name" value="NA(+)/H(+) ANTIPORTER SUBUNIT B"/>
    <property type="match status" value="1"/>
</dbReference>
<proteinExistence type="inferred from homology"/>
<dbReference type="Pfam" id="PF04039">
    <property type="entry name" value="MnhB"/>
    <property type="match status" value="1"/>
</dbReference>
<comment type="subcellular location">
    <subcellularLocation>
        <location evidence="1">Cell membrane</location>
        <topology evidence="1">Multi-pass membrane protein</topology>
    </subcellularLocation>
</comment>
<dbReference type="AlphaFoldDB" id="A0A832DNK9"/>
<dbReference type="EMBL" id="DSVI01000014">
    <property type="protein sequence ID" value="HGT48321.1"/>
    <property type="molecule type" value="Genomic_DNA"/>
</dbReference>
<comment type="caution">
    <text evidence="9">The sequence shown here is derived from an EMBL/GenBank/DDBJ whole genome shotgun (WGS) entry which is preliminary data.</text>
</comment>
<evidence type="ECO:0000256" key="4">
    <source>
        <dbReference type="ARBA" id="ARBA00022692"/>
    </source>
</evidence>
<keyword evidence="3" id="KW-1003">Cell membrane</keyword>
<comment type="similarity">
    <text evidence="2">Belongs to the CPA3 antiporters (TC 2.A.63) subunit B family.</text>
</comment>
<organism evidence="9">
    <name type="scientific">Ignavibacterium album</name>
    <dbReference type="NCBI Taxonomy" id="591197"/>
    <lineage>
        <taxon>Bacteria</taxon>
        <taxon>Pseudomonadati</taxon>
        <taxon>Ignavibacteriota</taxon>
        <taxon>Ignavibacteria</taxon>
        <taxon>Ignavibacteriales</taxon>
        <taxon>Ignavibacteriaceae</taxon>
        <taxon>Ignavibacterium</taxon>
    </lineage>
</organism>
<keyword evidence="5 7" id="KW-1133">Transmembrane helix</keyword>
<reference evidence="9" key="1">
    <citation type="journal article" date="2020" name="mSystems">
        <title>Genome- and Community-Level Interaction Insights into Carbon Utilization and Element Cycling Functions of Hydrothermarchaeota in Hydrothermal Sediment.</title>
        <authorList>
            <person name="Zhou Z."/>
            <person name="Liu Y."/>
            <person name="Xu W."/>
            <person name="Pan J."/>
            <person name="Luo Z.H."/>
            <person name="Li M."/>
        </authorList>
    </citation>
    <scope>NUCLEOTIDE SEQUENCE [LARGE SCALE GENOMIC DNA]</scope>
    <source>
        <strain evidence="9">SpSt-500</strain>
    </source>
</reference>
<evidence type="ECO:0000259" key="8">
    <source>
        <dbReference type="Pfam" id="PF04039"/>
    </source>
</evidence>
<feature type="domain" description="Na+/H+ antiporter MnhB subunit-related protein" evidence="8">
    <location>
        <begin position="10"/>
        <end position="131"/>
    </location>
</feature>
<evidence type="ECO:0000256" key="5">
    <source>
        <dbReference type="ARBA" id="ARBA00022989"/>
    </source>
</evidence>
<name>A0A832DNK9_9BACT</name>
<evidence type="ECO:0000256" key="1">
    <source>
        <dbReference type="ARBA" id="ARBA00004651"/>
    </source>
</evidence>
<dbReference type="InterPro" id="IPR007182">
    <property type="entry name" value="MnhB"/>
</dbReference>
<feature type="transmembrane region" description="Helical" evidence="7">
    <location>
        <begin position="80"/>
        <end position="102"/>
    </location>
</feature>
<dbReference type="PANTHER" id="PTHR33932:SF4">
    <property type="entry name" value="NA(+)_H(+) ANTIPORTER SUBUNIT B"/>
    <property type="match status" value="1"/>
</dbReference>
<feature type="transmembrane region" description="Helical" evidence="7">
    <location>
        <begin position="41"/>
        <end position="59"/>
    </location>
</feature>
<evidence type="ECO:0000256" key="6">
    <source>
        <dbReference type="ARBA" id="ARBA00023136"/>
    </source>
</evidence>
<accession>A0A832DNK9</accession>
<keyword evidence="4 7" id="KW-0812">Transmembrane</keyword>
<keyword evidence="6 7" id="KW-0472">Membrane</keyword>
<evidence type="ECO:0000256" key="2">
    <source>
        <dbReference type="ARBA" id="ARBA00009425"/>
    </source>
</evidence>
<evidence type="ECO:0000256" key="3">
    <source>
        <dbReference type="ARBA" id="ARBA00022475"/>
    </source>
</evidence>
<dbReference type="InterPro" id="IPR050622">
    <property type="entry name" value="CPA3_antiporter_subunitB"/>
</dbReference>
<sequence length="147" mass="15724">MQQNDGMTLIVKTVTRISVWMILLYGIYIIFHGHLSPGGGFAGGVIIALAFLNVLLAYGRKFTSDWLNISFLHDLESASATLFLVIGILGISLGGAFLANFITKGELFALLSAGTILPLNIIIGIKVGMSLFLVVWVLAGTKIVKGE</sequence>
<evidence type="ECO:0000313" key="9">
    <source>
        <dbReference type="EMBL" id="HGT48321.1"/>
    </source>
</evidence>
<evidence type="ECO:0000256" key="7">
    <source>
        <dbReference type="SAM" id="Phobius"/>
    </source>
</evidence>
<gene>
    <name evidence="9" type="ORF">ENS56_09815</name>
</gene>
<dbReference type="GO" id="GO:0005886">
    <property type="term" value="C:plasma membrane"/>
    <property type="evidence" value="ECO:0007669"/>
    <property type="project" value="UniProtKB-SubCell"/>
</dbReference>